<evidence type="ECO:0000313" key="9">
    <source>
        <dbReference type="EMBL" id="XDJ83033.1"/>
    </source>
</evidence>
<feature type="region of interest" description="Disordered" evidence="1">
    <location>
        <begin position="1"/>
        <end position="24"/>
    </location>
</feature>
<organism evidence="7">
    <name type="scientific">Castellaniella ginsengisoli</name>
    <dbReference type="NCBI Taxonomy" id="546114"/>
    <lineage>
        <taxon>Bacteria</taxon>
        <taxon>Pseudomonadati</taxon>
        <taxon>Pseudomonadota</taxon>
        <taxon>Betaproteobacteria</taxon>
        <taxon>Burkholderiales</taxon>
        <taxon>Alcaligenaceae</taxon>
        <taxon>Castellaniella</taxon>
    </lineage>
</organism>
<gene>
    <name evidence="7" type="ORF">ABRY91_03165</name>
    <name evidence="5" type="ORF">ABRY92_02220</name>
    <name evidence="9" type="ORF">ABRY96_02055</name>
    <name evidence="8" type="ORF">ABRY97_03365</name>
    <name evidence="4" type="ORF">ABRZ00_11225</name>
    <name evidence="3" type="ORF">ABRZ01_11545</name>
    <name evidence="2" type="ORF">ABRZ02_05140</name>
    <name evidence="6" type="ORF">ABRZ03_00795</name>
    <name evidence="10" type="ORF">ABRZ08_00770</name>
</gene>
<dbReference type="EMBL" id="CP158264">
    <property type="protein sequence ID" value="XDJ75207.1"/>
    <property type="molecule type" value="Genomic_DNA"/>
</dbReference>
<evidence type="ECO:0000313" key="8">
    <source>
        <dbReference type="EMBL" id="XDJ75207.1"/>
    </source>
</evidence>
<evidence type="ECO:0000313" key="6">
    <source>
        <dbReference type="EMBL" id="XDJ63923.1"/>
    </source>
</evidence>
<evidence type="ECO:0000313" key="5">
    <source>
        <dbReference type="EMBL" id="XDJ61459.1"/>
    </source>
</evidence>
<dbReference type="GeneID" id="93068113"/>
<evidence type="ECO:0000256" key="1">
    <source>
        <dbReference type="SAM" id="MobiDB-lite"/>
    </source>
</evidence>
<dbReference type="RefSeq" id="WP_368641978.1">
    <property type="nucleotide sequence ID" value="NZ_CP158253.1"/>
</dbReference>
<dbReference type="KEGG" id="cgin:ABRZ00_11225"/>
<evidence type="ECO:0000313" key="10">
    <source>
        <dbReference type="EMBL" id="XDJ85421.1"/>
    </source>
</evidence>
<dbReference type="EMBL" id="CP158260">
    <property type="protein sequence ID" value="XDJ63923.1"/>
    <property type="molecule type" value="Genomic_DNA"/>
</dbReference>
<evidence type="ECO:0000313" key="7">
    <source>
        <dbReference type="EMBL" id="XDJ67048.1"/>
    </source>
</evidence>
<reference evidence="7" key="1">
    <citation type="submission" date="2024-05" db="EMBL/GenBank/DDBJ databases">
        <authorList>
            <person name="Luo Y.-C."/>
            <person name="Nicholds J."/>
            <person name="Mortimer T."/>
            <person name="Maboni G."/>
        </authorList>
    </citation>
    <scope>NUCLEOTIDE SEQUENCE</scope>
    <source>
        <strain evidence="10">140124</strain>
        <strain evidence="9">143751</strain>
        <strain evidence="8">143811</strain>
        <strain evidence="7">145849</strain>
        <strain evidence="6">145850</strain>
        <strain evidence="5">145852</strain>
        <strain evidence="4">150221</strain>
        <strain evidence="3">150964</strain>
        <strain evidence="2">153271</strain>
    </source>
</reference>
<dbReference type="EMBL" id="CP158256">
    <property type="protein sequence ID" value="XDJ52553.1"/>
    <property type="molecule type" value="Genomic_DNA"/>
</dbReference>
<accession>A0AB39EL32</accession>
<dbReference type="EMBL" id="CP158266">
    <property type="protein sequence ID" value="XDJ83033.1"/>
    <property type="molecule type" value="Genomic_DNA"/>
</dbReference>
<sequence length="90" mass="10030">MSSERCNIRSRKAASSVPGNRAREDSCSIRNAAEALLFPCGPRGGIPIEKFNAPDIPDIHATPENSKRHAHISEWIFICIQMYKANNHDL</sequence>
<dbReference type="EMBL" id="CP158257">
    <property type="protein sequence ID" value="XDJ55105.1"/>
    <property type="molecule type" value="Genomic_DNA"/>
</dbReference>
<dbReference type="EMBL" id="CP158261">
    <property type="protein sequence ID" value="XDJ67048.1"/>
    <property type="molecule type" value="Genomic_DNA"/>
</dbReference>
<evidence type="ECO:0000313" key="3">
    <source>
        <dbReference type="EMBL" id="XDJ52553.1"/>
    </source>
</evidence>
<dbReference type="AlphaFoldDB" id="A0AB39EL32"/>
<evidence type="ECO:0000313" key="4">
    <source>
        <dbReference type="EMBL" id="XDJ55105.1"/>
    </source>
</evidence>
<name>A0AB39EL32_9BURK</name>
<dbReference type="EMBL" id="CP158268">
    <property type="protein sequence ID" value="XDJ85421.1"/>
    <property type="molecule type" value="Genomic_DNA"/>
</dbReference>
<proteinExistence type="predicted"/>
<dbReference type="EMBL" id="CP158259">
    <property type="protein sequence ID" value="XDJ61459.1"/>
    <property type="molecule type" value="Genomic_DNA"/>
</dbReference>
<dbReference type="EMBL" id="CP158253">
    <property type="protein sequence ID" value="XDJ45672.1"/>
    <property type="molecule type" value="Genomic_DNA"/>
</dbReference>
<protein>
    <submittedName>
        <fullName evidence="7">Uncharacterized protein</fullName>
    </submittedName>
</protein>
<evidence type="ECO:0000313" key="2">
    <source>
        <dbReference type="EMBL" id="XDJ45672.1"/>
    </source>
</evidence>